<evidence type="ECO:0000256" key="3">
    <source>
        <dbReference type="ARBA" id="ARBA00022741"/>
    </source>
</evidence>
<accession>A0A7V2SYG2</accession>
<evidence type="ECO:0000313" key="5">
    <source>
        <dbReference type="EMBL" id="HFC91367.1"/>
    </source>
</evidence>
<keyword evidence="5" id="KW-0670">Pyruvate</keyword>
<dbReference type="PANTHER" id="PTHR31756">
    <property type="entry name" value="PYRUVATE, PHOSPHATE DIKINASE REGULATORY PROTEIN 1, CHLOROPLASTIC"/>
    <property type="match status" value="1"/>
</dbReference>
<sequence>MRKIKRIVYFVSERTAITAELFGNSLLSQFPDIEFSQHQKPFINSLEKAQQLAKELAEAQIKKGIKPLVFATLPAKKISKVLQQAPCHYYELFSHYLKNISNDIGVSPTHISGAIHSLKNTKSYDKRMDVVNYTLTHDDAMTMKNMSHADVILVGVSRSGKTPTCLYLALHYGMKAANYPLTEDDFQKDELPQILKQNKNKIIALTINPKRLADIREKRHSGGLYASFGNCRTEVNHALELFNRYGLTVFDTTSSSIEELSARIMQVLP</sequence>
<dbReference type="GO" id="GO:0005524">
    <property type="term" value="F:ATP binding"/>
    <property type="evidence" value="ECO:0007669"/>
    <property type="project" value="InterPro"/>
</dbReference>
<keyword evidence="4" id="KW-0418">Kinase</keyword>
<reference evidence="5" key="1">
    <citation type="journal article" date="2020" name="mSystems">
        <title>Genome- and Community-Level Interaction Insights into Carbon Utilization and Element Cycling Functions of Hydrothermarchaeota in Hydrothermal Sediment.</title>
        <authorList>
            <person name="Zhou Z."/>
            <person name="Liu Y."/>
            <person name="Xu W."/>
            <person name="Pan J."/>
            <person name="Luo Z.H."/>
            <person name="Li M."/>
        </authorList>
    </citation>
    <scope>NUCLEOTIDE SEQUENCE [LARGE SCALE GENOMIC DNA]</scope>
    <source>
        <strain evidence="5">HyVt-493</strain>
    </source>
</reference>
<evidence type="ECO:0000256" key="1">
    <source>
        <dbReference type="ARBA" id="ARBA00022527"/>
    </source>
</evidence>
<gene>
    <name evidence="5" type="ORF">ENJ51_00995</name>
</gene>
<protein>
    <submittedName>
        <fullName evidence="5">Pyruvate, phosphate dikinase/phosphoenolpyruvate synthase regulator</fullName>
    </submittedName>
</protein>
<name>A0A7V2SYG2_LEUMU</name>
<dbReference type="Pfam" id="PF03618">
    <property type="entry name" value="Kinase-PPPase"/>
    <property type="match status" value="1"/>
</dbReference>
<keyword evidence="2" id="KW-0808">Transferase</keyword>
<evidence type="ECO:0000256" key="4">
    <source>
        <dbReference type="ARBA" id="ARBA00022777"/>
    </source>
</evidence>
<dbReference type="GO" id="GO:0004674">
    <property type="term" value="F:protein serine/threonine kinase activity"/>
    <property type="evidence" value="ECO:0007669"/>
    <property type="project" value="UniProtKB-KW"/>
</dbReference>
<comment type="caution">
    <text evidence="5">The sequence shown here is derived from an EMBL/GenBank/DDBJ whole genome shotgun (WGS) entry which is preliminary data.</text>
</comment>
<proteinExistence type="predicted"/>
<dbReference type="NCBIfam" id="NF003742">
    <property type="entry name" value="PRK05339.1"/>
    <property type="match status" value="1"/>
</dbReference>
<keyword evidence="1" id="KW-0723">Serine/threonine-protein kinase</keyword>
<dbReference type="Proteomes" id="UP000885750">
    <property type="component" value="Unassembled WGS sequence"/>
</dbReference>
<organism evidence="5">
    <name type="scientific">Leucothrix mucor</name>
    <dbReference type="NCBI Taxonomy" id="45248"/>
    <lineage>
        <taxon>Bacteria</taxon>
        <taxon>Pseudomonadati</taxon>
        <taxon>Pseudomonadota</taxon>
        <taxon>Gammaproteobacteria</taxon>
        <taxon>Thiotrichales</taxon>
        <taxon>Thiotrichaceae</taxon>
        <taxon>Leucothrix</taxon>
    </lineage>
</organism>
<dbReference type="PANTHER" id="PTHR31756:SF3">
    <property type="entry name" value="PYRUVATE, PHOSPHATE DIKINASE REGULATORY PROTEIN 1, CHLOROPLASTIC"/>
    <property type="match status" value="1"/>
</dbReference>
<dbReference type="AlphaFoldDB" id="A0A7V2SYG2"/>
<dbReference type="InterPro" id="IPR005177">
    <property type="entry name" value="Kinase-pyrophosphorylase"/>
</dbReference>
<keyword evidence="3" id="KW-0547">Nucleotide-binding</keyword>
<dbReference type="EMBL" id="DRMS01000041">
    <property type="protein sequence ID" value="HFC91367.1"/>
    <property type="molecule type" value="Genomic_DNA"/>
</dbReference>
<evidence type="ECO:0000256" key="2">
    <source>
        <dbReference type="ARBA" id="ARBA00022679"/>
    </source>
</evidence>